<keyword evidence="2" id="KW-0812">Transmembrane</keyword>
<evidence type="ECO:0000313" key="4">
    <source>
        <dbReference type="EMBL" id="BAM82160.1"/>
    </source>
</evidence>
<dbReference type="GeneID" id="16996248"/>
<feature type="chain" id="PRO_5004017873" evidence="3">
    <location>
        <begin position="27"/>
        <end position="372"/>
    </location>
</feature>
<evidence type="ECO:0000256" key="3">
    <source>
        <dbReference type="SAM" id="SignalP"/>
    </source>
</evidence>
<organism evidence="4 5">
    <name type="scientific">Cyanidioschyzon merolae (strain NIES-3377 / 10D)</name>
    <name type="common">Unicellular red alga</name>
    <dbReference type="NCBI Taxonomy" id="280699"/>
    <lineage>
        <taxon>Eukaryota</taxon>
        <taxon>Rhodophyta</taxon>
        <taxon>Bangiophyceae</taxon>
        <taxon>Cyanidiales</taxon>
        <taxon>Cyanidiaceae</taxon>
        <taxon>Cyanidioschyzon</taxon>
    </lineage>
</organism>
<keyword evidence="3" id="KW-0732">Signal</keyword>
<feature type="signal peptide" evidence="3">
    <location>
        <begin position="1"/>
        <end position="26"/>
    </location>
</feature>
<feature type="region of interest" description="Disordered" evidence="1">
    <location>
        <begin position="353"/>
        <end position="372"/>
    </location>
</feature>
<accession>M1V6G0</accession>
<keyword evidence="2" id="KW-0472">Membrane</keyword>
<name>M1V6G0_CYAM1</name>
<dbReference type="AlphaFoldDB" id="M1V6G0"/>
<reference evidence="4 5" key="1">
    <citation type="journal article" date="2004" name="Nature">
        <title>Genome sequence of the ultrasmall unicellular red alga Cyanidioschyzon merolae 10D.</title>
        <authorList>
            <person name="Matsuzaki M."/>
            <person name="Misumi O."/>
            <person name="Shin-i T."/>
            <person name="Maruyama S."/>
            <person name="Takahara M."/>
            <person name="Miyagishima S."/>
            <person name="Mori T."/>
            <person name="Nishida K."/>
            <person name="Yagisawa F."/>
            <person name="Nishida K."/>
            <person name="Yoshida Y."/>
            <person name="Nishimura Y."/>
            <person name="Nakao S."/>
            <person name="Kobayashi T."/>
            <person name="Momoyama Y."/>
            <person name="Higashiyama T."/>
            <person name="Minoda A."/>
            <person name="Sano M."/>
            <person name="Nomoto H."/>
            <person name="Oishi K."/>
            <person name="Hayashi H."/>
            <person name="Ohta F."/>
            <person name="Nishizaka S."/>
            <person name="Haga S."/>
            <person name="Miura S."/>
            <person name="Morishita T."/>
            <person name="Kabeya Y."/>
            <person name="Terasawa K."/>
            <person name="Suzuki Y."/>
            <person name="Ishii Y."/>
            <person name="Asakawa S."/>
            <person name="Takano H."/>
            <person name="Ohta N."/>
            <person name="Kuroiwa H."/>
            <person name="Tanaka K."/>
            <person name="Shimizu N."/>
            <person name="Sugano S."/>
            <person name="Sato N."/>
            <person name="Nozaki H."/>
            <person name="Ogasawara N."/>
            <person name="Kohara Y."/>
            <person name="Kuroiwa T."/>
        </authorList>
    </citation>
    <scope>NUCLEOTIDE SEQUENCE [LARGE SCALE GENOMIC DNA]</scope>
    <source>
        <strain evidence="4 5">10D</strain>
    </source>
</reference>
<keyword evidence="5" id="KW-1185">Reference proteome</keyword>
<keyword evidence="2" id="KW-1133">Transmembrane helix</keyword>
<evidence type="ECO:0000256" key="2">
    <source>
        <dbReference type="SAM" id="Phobius"/>
    </source>
</evidence>
<dbReference type="OrthoDB" id="1926781at2759"/>
<protein>
    <submittedName>
        <fullName evidence="4">Uncharacterized protein</fullName>
    </submittedName>
</protein>
<reference evidence="4 5" key="2">
    <citation type="journal article" date="2007" name="BMC Biol.">
        <title>A 100%-complete sequence reveals unusually simple genomic features in the hot-spring red alga Cyanidioschyzon merolae.</title>
        <authorList>
            <person name="Nozaki H."/>
            <person name="Takano H."/>
            <person name="Misumi O."/>
            <person name="Terasawa K."/>
            <person name="Matsuzaki M."/>
            <person name="Maruyama S."/>
            <person name="Nishida K."/>
            <person name="Yagisawa F."/>
            <person name="Yoshida Y."/>
            <person name="Fujiwara T."/>
            <person name="Takio S."/>
            <person name="Tamura K."/>
            <person name="Chung S.J."/>
            <person name="Nakamura S."/>
            <person name="Kuroiwa H."/>
            <person name="Tanaka K."/>
            <person name="Sato N."/>
            <person name="Kuroiwa T."/>
        </authorList>
    </citation>
    <scope>NUCLEOTIDE SEQUENCE [LARGE SCALE GENOMIC DNA]</scope>
    <source>
        <strain evidence="4 5">10D</strain>
    </source>
</reference>
<dbReference type="HOGENOM" id="CLU_744673_0_0_1"/>
<evidence type="ECO:0000256" key="1">
    <source>
        <dbReference type="SAM" id="MobiDB-lite"/>
    </source>
</evidence>
<dbReference type="KEGG" id="cme:CYME_CMQ281C"/>
<feature type="compositionally biased region" description="Polar residues" evidence="1">
    <location>
        <begin position="363"/>
        <end position="372"/>
    </location>
</feature>
<dbReference type="EMBL" id="AP006499">
    <property type="protein sequence ID" value="BAM82160.1"/>
    <property type="molecule type" value="Genomic_DNA"/>
</dbReference>
<dbReference type="OMA" id="LFNFART"/>
<feature type="transmembrane region" description="Helical" evidence="2">
    <location>
        <begin position="271"/>
        <end position="293"/>
    </location>
</feature>
<dbReference type="RefSeq" id="XP_005538196.1">
    <property type="nucleotide sequence ID" value="XM_005538139.1"/>
</dbReference>
<dbReference type="Proteomes" id="UP000007014">
    <property type="component" value="Chromosome 17"/>
</dbReference>
<gene>
    <name evidence="4" type="ORF">CYME_CMQ281C</name>
</gene>
<proteinExistence type="predicted"/>
<dbReference type="Gramene" id="CMQ281CT">
    <property type="protein sequence ID" value="CMQ281CT"/>
    <property type="gene ID" value="CMQ281C"/>
</dbReference>
<evidence type="ECO:0000313" key="5">
    <source>
        <dbReference type="Proteomes" id="UP000007014"/>
    </source>
</evidence>
<sequence length="372" mass="40603">MMRVSSGGKTVFLAVVLCTLLVSTRCLLVLGSKSVRGDEKASDDSSESTALEVLSVFDKFVRRHLISKVHPLTDPPDAPEDIEYAYAFVGGAEHNSTAKAGHEAETAVKLAAGDSKYVLVTVAHQDAEDARNSADNVTEHEPYLVVGAIGALHAIQNPSAHLQNMSFLLVNRTLTRGQELSFVYPLAVHAAFPPGPCILRLTVFLERQWKNRELLIELGFRPEQLASLVSTQPEGSIAAFLDRNSMLGYSIKVLDGVVEITPAESGREYRLLFTILAVVASTVVMLVAILISVDTPLNRKVIQVLKQQMQKMRRSRLPPRNDARSRSGETAAAAEHSNEWLIEHHQMMRSIVGTGSKGAVRTAKTTDTGSKR</sequence>